<evidence type="ECO:0000313" key="3">
    <source>
        <dbReference type="Proteomes" id="UP001194746"/>
    </source>
</evidence>
<accession>A0AAD4CKH9</accession>
<keyword evidence="3" id="KW-1185">Reference proteome</keyword>
<dbReference type="GO" id="GO:0003824">
    <property type="term" value="F:catalytic activity"/>
    <property type="evidence" value="ECO:0007669"/>
    <property type="project" value="InterPro"/>
</dbReference>
<dbReference type="PANTHER" id="PTHR46082:SF6">
    <property type="entry name" value="AAA+ ATPASE DOMAIN-CONTAINING PROTEIN-RELATED"/>
    <property type="match status" value="1"/>
</dbReference>
<reference evidence="2" key="1">
    <citation type="journal article" date="2019" name="Beilstein J. Org. Chem.">
        <title>Nanangenines: drimane sesquiterpenoids as the dominant metabolite cohort of a novel Australian fungus, Aspergillus nanangensis.</title>
        <authorList>
            <person name="Lacey H.J."/>
            <person name="Gilchrist C.L.M."/>
            <person name="Crombie A."/>
            <person name="Kalaitzis J.A."/>
            <person name="Vuong D."/>
            <person name="Rutledge P.J."/>
            <person name="Turner P."/>
            <person name="Pitt J.I."/>
            <person name="Lacey E."/>
            <person name="Chooi Y.H."/>
            <person name="Piggott A.M."/>
        </authorList>
    </citation>
    <scope>NUCLEOTIDE SEQUENCE</scope>
    <source>
        <strain evidence="2">MST-FP2251</strain>
    </source>
</reference>
<dbReference type="InterPro" id="IPR000845">
    <property type="entry name" value="Nucleoside_phosphorylase_d"/>
</dbReference>
<dbReference type="Gene3D" id="3.40.50.1580">
    <property type="entry name" value="Nucleoside phosphorylase domain"/>
    <property type="match status" value="1"/>
</dbReference>
<sequence length="228" mass="25098">MRPTTAKEFTVAITCALPLEADAVETMFDEVYDVTGCLYDQHPDDTNAYTTGRIGAHNVVLCYLSRIGKAVAARSASNLLRSYTGIQLALTVGICGGAPYTLSGTPIFLGDIIICNSMIDYEYGVRHTPGSFQSHANAANTIVRADRKLQSFLMELEADMRRNGFEDRVLQNLRIAQRSQATWKLPPADDVLFEASYRHGHYNRVAGSSKCPCVTGDQMCEEAFKSIQ</sequence>
<dbReference type="EMBL" id="VCAU01000054">
    <property type="protein sequence ID" value="KAF9887962.1"/>
    <property type="molecule type" value="Genomic_DNA"/>
</dbReference>
<dbReference type="Pfam" id="PF01048">
    <property type="entry name" value="PNP_UDP_1"/>
    <property type="match status" value="1"/>
</dbReference>
<dbReference type="InterPro" id="IPR035994">
    <property type="entry name" value="Nucleoside_phosphorylase_sf"/>
</dbReference>
<dbReference type="GO" id="GO:0009116">
    <property type="term" value="P:nucleoside metabolic process"/>
    <property type="evidence" value="ECO:0007669"/>
    <property type="project" value="InterPro"/>
</dbReference>
<dbReference type="Proteomes" id="UP001194746">
    <property type="component" value="Unassembled WGS sequence"/>
</dbReference>
<evidence type="ECO:0000313" key="2">
    <source>
        <dbReference type="EMBL" id="KAF9887962.1"/>
    </source>
</evidence>
<dbReference type="AlphaFoldDB" id="A0AAD4CKH9"/>
<proteinExistence type="predicted"/>
<feature type="domain" description="Nucleoside phosphorylase" evidence="1">
    <location>
        <begin position="10"/>
        <end position="155"/>
    </location>
</feature>
<dbReference type="InterPro" id="IPR053137">
    <property type="entry name" value="NLR-like"/>
</dbReference>
<comment type="caution">
    <text evidence="2">The sequence shown here is derived from an EMBL/GenBank/DDBJ whole genome shotgun (WGS) entry which is preliminary data.</text>
</comment>
<reference evidence="2" key="2">
    <citation type="submission" date="2020-02" db="EMBL/GenBank/DDBJ databases">
        <authorList>
            <person name="Gilchrist C.L.M."/>
            <person name="Chooi Y.-H."/>
        </authorList>
    </citation>
    <scope>NUCLEOTIDE SEQUENCE</scope>
    <source>
        <strain evidence="2">MST-FP2251</strain>
    </source>
</reference>
<gene>
    <name evidence="2" type="ORF">FE257_009484</name>
</gene>
<protein>
    <recommendedName>
        <fullName evidence="1">Nucleoside phosphorylase domain-containing protein</fullName>
    </recommendedName>
</protein>
<dbReference type="PANTHER" id="PTHR46082">
    <property type="entry name" value="ATP/GTP-BINDING PROTEIN-RELATED"/>
    <property type="match status" value="1"/>
</dbReference>
<name>A0AAD4CKH9_ASPNN</name>
<organism evidence="2 3">
    <name type="scientific">Aspergillus nanangensis</name>
    <dbReference type="NCBI Taxonomy" id="2582783"/>
    <lineage>
        <taxon>Eukaryota</taxon>
        <taxon>Fungi</taxon>
        <taxon>Dikarya</taxon>
        <taxon>Ascomycota</taxon>
        <taxon>Pezizomycotina</taxon>
        <taxon>Eurotiomycetes</taxon>
        <taxon>Eurotiomycetidae</taxon>
        <taxon>Eurotiales</taxon>
        <taxon>Aspergillaceae</taxon>
        <taxon>Aspergillus</taxon>
        <taxon>Aspergillus subgen. Circumdati</taxon>
    </lineage>
</organism>
<dbReference type="SUPFAM" id="SSF53167">
    <property type="entry name" value="Purine and uridine phosphorylases"/>
    <property type="match status" value="1"/>
</dbReference>
<evidence type="ECO:0000259" key="1">
    <source>
        <dbReference type="Pfam" id="PF01048"/>
    </source>
</evidence>